<dbReference type="EMBL" id="JBHSON010000029">
    <property type="protein sequence ID" value="MFC5748198.1"/>
    <property type="molecule type" value="Genomic_DNA"/>
</dbReference>
<evidence type="ECO:0000313" key="2">
    <source>
        <dbReference type="Proteomes" id="UP001596074"/>
    </source>
</evidence>
<comment type="caution">
    <text evidence="1">The sequence shown here is derived from an EMBL/GenBank/DDBJ whole genome shotgun (WGS) entry which is preliminary data.</text>
</comment>
<dbReference type="Proteomes" id="UP001596074">
    <property type="component" value="Unassembled WGS sequence"/>
</dbReference>
<keyword evidence="2" id="KW-1185">Reference proteome</keyword>
<dbReference type="InterPro" id="IPR032710">
    <property type="entry name" value="NTF2-like_dom_sf"/>
</dbReference>
<protein>
    <submittedName>
        <fullName evidence="1">DUF4440 domain-containing protein</fullName>
    </submittedName>
</protein>
<accession>A0ABW1A072</accession>
<proteinExistence type="predicted"/>
<evidence type="ECO:0000313" key="1">
    <source>
        <dbReference type="EMBL" id="MFC5748198.1"/>
    </source>
</evidence>
<dbReference type="Gene3D" id="3.10.450.50">
    <property type="match status" value="1"/>
</dbReference>
<dbReference type="RefSeq" id="WP_378283839.1">
    <property type="nucleotide sequence ID" value="NZ_JBHSON010000029.1"/>
</dbReference>
<name>A0ABW1A072_9ACTN</name>
<dbReference type="SUPFAM" id="SSF54427">
    <property type="entry name" value="NTF2-like"/>
    <property type="match status" value="1"/>
</dbReference>
<sequence length="131" mass="14332">MNAVDEVVLHHRFIESWLRGEAEPSAVASFLGRHAPDFTWYDPDGAVKTLPDLAAMMEAAHGASPGLVLEIREPRVLLDETRGGGMVVAAYEEHQRTPVSSDARRAVAVFAPAPGARNGLLWRALHEVWIV</sequence>
<gene>
    <name evidence="1" type="ORF">ACFPZN_21435</name>
</gene>
<reference evidence="2" key="1">
    <citation type="journal article" date="2019" name="Int. J. Syst. Evol. Microbiol.">
        <title>The Global Catalogue of Microorganisms (GCM) 10K type strain sequencing project: providing services to taxonomists for standard genome sequencing and annotation.</title>
        <authorList>
            <consortium name="The Broad Institute Genomics Platform"/>
            <consortium name="The Broad Institute Genome Sequencing Center for Infectious Disease"/>
            <person name="Wu L."/>
            <person name="Ma J."/>
        </authorList>
    </citation>
    <scope>NUCLEOTIDE SEQUENCE [LARGE SCALE GENOMIC DNA]</scope>
    <source>
        <strain evidence="2">KCTC 42087</strain>
    </source>
</reference>
<organism evidence="1 2">
    <name type="scientific">Actinomadura rugatobispora</name>
    <dbReference type="NCBI Taxonomy" id="1994"/>
    <lineage>
        <taxon>Bacteria</taxon>
        <taxon>Bacillati</taxon>
        <taxon>Actinomycetota</taxon>
        <taxon>Actinomycetes</taxon>
        <taxon>Streptosporangiales</taxon>
        <taxon>Thermomonosporaceae</taxon>
        <taxon>Actinomadura</taxon>
    </lineage>
</organism>